<organism evidence="2 3">
    <name type="scientific">Streptomyces griseoruber</name>
    <dbReference type="NCBI Taxonomy" id="1943"/>
    <lineage>
        <taxon>Bacteria</taxon>
        <taxon>Bacillati</taxon>
        <taxon>Actinomycetota</taxon>
        <taxon>Actinomycetes</taxon>
        <taxon>Kitasatosporales</taxon>
        <taxon>Streptomycetaceae</taxon>
        <taxon>Streptomyces</taxon>
    </lineage>
</organism>
<dbReference type="PANTHER" id="PTHR30007:SF0">
    <property type="entry name" value="TRANSPOSASE"/>
    <property type="match status" value="1"/>
</dbReference>
<dbReference type="RefSeq" id="WP_055634647.1">
    <property type="nucleotide sequence ID" value="NZ_JBIRRP010000014.1"/>
</dbReference>
<name>A0A117R8B2_9ACTN</name>
<evidence type="ECO:0000313" key="3">
    <source>
        <dbReference type="Proteomes" id="UP000052982"/>
    </source>
</evidence>
<evidence type="ECO:0000313" key="2">
    <source>
        <dbReference type="EMBL" id="KUN76616.1"/>
    </source>
</evidence>
<dbReference type="Pfam" id="PF13340">
    <property type="entry name" value="DUF4096"/>
    <property type="match status" value="1"/>
</dbReference>
<comment type="caution">
    <text evidence="2">The sequence shown here is derived from an EMBL/GenBank/DDBJ whole genome shotgun (WGS) entry which is preliminary data.</text>
</comment>
<proteinExistence type="predicted"/>
<reference evidence="2 3" key="1">
    <citation type="submission" date="2015-10" db="EMBL/GenBank/DDBJ databases">
        <title>Draft genome sequence of Streptomyces griseoruber DSM 40281, type strain for the species Streptomyces griseoruber.</title>
        <authorList>
            <person name="Ruckert C."/>
            <person name="Winkler A."/>
            <person name="Kalinowski J."/>
            <person name="Kampfer P."/>
            <person name="Glaeser S."/>
        </authorList>
    </citation>
    <scope>NUCLEOTIDE SEQUENCE [LARGE SCALE GENOMIC DNA]</scope>
    <source>
        <strain evidence="2 3">DSM 40281</strain>
    </source>
</reference>
<dbReference type="InterPro" id="IPR025161">
    <property type="entry name" value="IS402-like_dom"/>
</dbReference>
<sequence length="74" mass="8685">MGERKAYKTDLTDAEWVVIEPLIAAWKARRPSISRHQGRYAMREIVNALRYQNRTGYQWELLPLTAPLPAFRGR</sequence>
<evidence type="ECO:0000259" key="1">
    <source>
        <dbReference type="Pfam" id="PF13340"/>
    </source>
</evidence>
<dbReference type="PANTHER" id="PTHR30007">
    <property type="entry name" value="PHP DOMAIN PROTEIN"/>
    <property type="match status" value="1"/>
</dbReference>
<protein>
    <recommendedName>
        <fullName evidence="1">Insertion element IS402-like domain-containing protein</fullName>
    </recommendedName>
</protein>
<feature type="domain" description="Insertion element IS402-like" evidence="1">
    <location>
        <begin position="11"/>
        <end position="64"/>
    </location>
</feature>
<accession>A0A117R8B2</accession>
<gene>
    <name evidence="2" type="ORF">AQJ64_37260</name>
</gene>
<dbReference type="STRING" id="1943.AQJ64_37260"/>
<dbReference type="AlphaFoldDB" id="A0A117R8B2"/>
<keyword evidence="3" id="KW-1185">Reference proteome</keyword>
<dbReference type="EMBL" id="LMWW01000065">
    <property type="protein sequence ID" value="KUN76616.1"/>
    <property type="molecule type" value="Genomic_DNA"/>
</dbReference>
<dbReference type="Proteomes" id="UP000052982">
    <property type="component" value="Unassembled WGS sequence"/>
</dbReference>